<gene>
    <name evidence="1" type="ORF">SAMN05216469_11257</name>
</gene>
<reference evidence="1 2" key="1">
    <citation type="submission" date="2016-10" db="EMBL/GenBank/DDBJ databases">
        <authorList>
            <person name="de Groot N.N."/>
        </authorList>
    </citation>
    <scope>NUCLEOTIDE SEQUENCE [LARGE SCALE GENOMIC DNA]</scope>
    <source>
        <strain evidence="1 2">KH2T6</strain>
    </source>
</reference>
<dbReference type="AlphaFoldDB" id="A0A1H7MMM2"/>
<dbReference type="Proteomes" id="UP000186015">
    <property type="component" value="Unassembled WGS sequence"/>
</dbReference>
<evidence type="ECO:0000313" key="2">
    <source>
        <dbReference type="Proteomes" id="UP000186015"/>
    </source>
</evidence>
<protein>
    <submittedName>
        <fullName evidence="1">Uncharacterized protein</fullName>
    </submittedName>
</protein>
<evidence type="ECO:0000313" key="1">
    <source>
        <dbReference type="EMBL" id="SEL12384.1"/>
    </source>
</evidence>
<accession>A0A1H7MMM2</accession>
<dbReference type="RefSeq" id="WP_074834262.1">
    <property type="nucleotide sequence ID" value="NZ_FOAT01000012.1"/>
</dbReference>
<dbReference type="EMBL" id="FOAT01000012">
    <property type="protein sequence ID" value="SEL12384.1"/>
    <property type="molecule type" value="Genomic_DNA"/>
</dbReference>
<name>A0A1H7MMM2_RUMAL</name>
<organism evidence="1 2">
    <name type="scientific">Ruminococcus albus</name>
    <dbReference type="NCBI Taxonomy" id="1264"/>
    <lineage>
        <taxon>Bacteria</taxon>
        <taxon>Bacillati</taxon>
        <taxon>Bacillota</taxon>
        <taxon>Clostridia</taxon>
        <taxon>Eubacteriales</taxon>
        <taxon>Oscillospiraceae</taxon>
        <taxon>Ruminococcus</taxon>
    </lineage>
</organism>
<dbReference type="OrthoDB" id="573695at2"/>
<sequence>MKDTMYLVFKQIGNFATRHDPIVAYIIGTGREAQEECNRRNKAGTAYHYFMEAAEVKKEGIEI</sequence>
<proteinExistence type="predicted"/>